<evidence type="ECO:0000256" key="1">
    <source>
        <dbReference type="SAM" id="Coils"/>
    </source>
</evidence>
<organism evidence="2 3">
    <name type="scientific">Algivirga pacifica</name>
    <dbReference type="NCBI Taxonomy" id="1162670"/>
    <lineage>
        <taxon>Bacteria</taxon>
        <taxon>Pseudomonadati</taxon>
        <taxon>Bacteroidota</taxon>
        <taxon>Cytophagia</taxon>
        <taxon>Cytophagales</taxon>
        <taxon>Flammeovirgaceae</taxon>
        <taxon>Algivirga</taxon>
    </lineage>
</organism>
<keyword evidence="3" id="KW-1185">Reference proteome</keyword>
<name>A0ABP9DFX2_9BACT</name>
<evidence type="ECO:0000313" key="3">
    <source>
        <dbReference type="Proteomes" id="UP001500298"/>
    </source>
</evidence>
<protein>
    <submittedName>
        <fullName evidence="2">Uncharacterized protein</fullName>
    </submittedName>
</protein>
<comment type="caution">
    <text evidence="2">The sequence shown here is derived from an EMBL/GenBank/DDBJ whole genome shotgun (WGS) entry which is preliminary data.</text>
</comment>
<gene>
    <name evidence="2" type="ORF">GCM10023331_31190</name>
</gene>
<evidence type="ECO:0000313" key="2">
    <source>
        <dbReference type="EMBL" id="GAA4843988.1"/>
    </source>
</evidence>
<accession>A0ABP9DFX2</accession>
<dbReference type="Proteomes" id="UP001500298">
    <property type="component" value="Unassembled WGS sequence"/>
</dbReference>
<reference evidence="3" key="1">
    <citation type="journal article" date="2019" name="Int. J. Syst. Evol. Microbiol.">
        <title>The Global Catalogue of Microorganisms (GCM) 10K type strain sequencing project: providing services to taxonomists for standard genome sequencing and annotation.</title>
        <authorList>
            <consortium name="The Broad Institute Genomics Platform"/>
            <consortium name="The Broad Institute Genome Sequencing Center for Infectious Disease"/>
            <person name="Wu L."/>
            <person name="Ma J."/>
        </authorList>
    </citation>
    <scope>NUCLEOTIDE SEQUENCE [LARGE SCALE GENOMIC DNA]</scope>
    <source>
        <strain evidence="3">JCM 18326</strain>
    </source>
</reference>
<proteinExistence type="predicted"/>
<keyword evidence="1" id="KW-0175">Coiled coil</keyword>
<feature type="coiled-coil region" evidence="1">
    <location>
        <begin position="20"/>
        <end position="47"/>
    </location>
</feature>
<dbReference type="EMBL" id="BAABJX010000048">
    <property type="protein sequence ID" value="GAA4843988.1"/>
    <property type="molecule type" value="Genomic_DNA"/>
</dbReference>
<sequence length="128" mass="15708">MSTSNINTLHLYHLKWMEELTFFKEQVNRYEARLEKLAKRIKSSRMKARLEQIQNKFIVQKEVIDQLYHDIKIQEHELAEEVGKNPQRATKRLFRHQSEMGNRMYRFNKLYRDMKKDFLSFCLNIKRA</sequence>
<dbReference type="RefSeq" id="WP_345373447.1">
    <property type="nucleotide sequence ID" value="NZ_BAABJX010000048.1"/>
</dbReference>